<dbReference type="CDD" id="cd00082">
    <property type="entry name" value="HisKA"/>
    <property type="match status" value="1"/>
</dbReference>
<dbReference type="InterPro" id="IPR006290">
    <property type="entry name" value="CztS_silS_copS"/>
</dbReference>
<dbReference type="AlphaFoldDB" id="A0A2T4IEW0"/>
<dbReference type="PANTHER" id="PTHR45436:SF15">
    <property type="entry name" value="SENSOR HISTIDINE KINASE CUSS"/>
    <property type="match status" value="1"/>
</dbReference>
<evidence type="ECO:0000256" key="4">
    <source>
        <dbReference type="ARBA" id="ARBA00022519"/>
    </source>
</evidence>
<dbReference type="PROSITE" id="PS50885">
    <property type="entry name" value="HAMP"/>
    <property type="match status" value="1"/>
</dbReference>
<dbReference type="GO" id="GO:0005524">
    <property type="term" value="F:ATP binding"/>
    <property type="evidence" value="ECO:0007669"/>
    <property type="project" value="UniProtKB-KW"/>
</dbReference>
<keyword evidence="7 14" id="KW-0812">Transmembrane</keyword>
<dbReference type="FunFam" id="1.10.287.130:FF:000001">
    <property type="entry name" value="Two-component sensor histidine kinase"/>
    <property type="match status" value="1"/>
</dbReference>
<dbReference type="GO" id="GO:0000155">
    <property type="term" value="F:phosphorelay sensor kinase activity"/>
    <property type="evidence" value="ECO:0007669"/>
    <property type="project" value="InterPro"/>
</dbReference>
<evidence type="ECO:0000256" key="5">
    <source>
        <dbReference type="ARBA" id="ARBA00022553"/>
    </source>
</evidence>
<comment type="subcellular location">
    <subcellularLocation>
        <location evidence="2">Cell inner membrane</location>
        <topology evidence="2">Multi-pass membrane protein</topology>
    </subcellularLocation>
</comment>
<dbReference type="Pfam" id="PF00512">
    <property type="entry name" value="HisKA"/>
    <property type="match status" value="1"/>
</dbReference>
<dbReference type="SMART" id="SM00387">
    <property type="entry name" value="HATPase_c"/>
    <property type="match status" value="1"/>
</dbReference>
<dbReference type="FunFam" id="3.30.565.10:FF:000006">
    <property type="entry name" value="Sensor histidine kinase WalK"/>
    <property type="match status" value="1"/>
</dbReference>
<evidence type="ECO:0000256" key="6">
    <source>
        <dbReference type="ARBA" id="ARBA00022679"/>
    </source>
</evidence>
<evidence type="ECO:0000313" key="18">
    <source>
        <dbReference type="Proteomes" id="UP000241193"/>
    </source>
</evidence>
<dbReference type="Pfam" id="PF02518">
    <property type="entry name" value="HATPase_c"/>
    <property type="match status" value="1"/>
</dbReference>
<evidence type="ECO:0000313" key="17">
    <source>
        <dbReference type="EMBL" id="PTD96301.1"/>
    </source>
</evidence>
<dbReference type="InterPro" id="IPR003660">
    <property type="entry name" value="HAMP_dom"/>
</dbReference>
<evidence type="ECO:0000256" key="9">
    <source>
        <dbReference type="ARBA" id="ARBA00022777"/>
    </source>
</evidence>
<evidence type="ECO:0000256" key="3">
    <source>
        <dbReference type="ARBA" id="ARBA00022475"/>
    </source>
</evidence>
<dbReference type="Gene3D" id="1.10.287.130">
    <property type="match status" value="1"/>
</dbReference>
<reference evidence="17 18" key="2">
    <citation type="submission" date="2018-04" db="EMBL/GenBank/DDBJ databases">
        <title>Thauera lacus sp. nov., isolated from an saline lake in Inner Mongolia, China.</title>
        <authorList>
            <person name="Liang Q.-Y."/>
        </authorList>
    </citation>
    <scope>NUCLEOTIDE SEQUENCE [LARGE SCALE GENOMIC DNA]</scope>
    <source>
        <strain evidence="17 18">D20</strain>
    </source>
</reference>
<dbReference type="SUPFAM" id="SSF55874">
    <property type="entry name" value="ATPase domain of HSP90 chaperone/DNA topoisomerase II/histidine kinase"/>
    <property type="match status" value="1"/>
</dbReference>
<comment type="function">
    <text evidence="14">Member of a two-component regulatory system.</text>
</comment>
<evidence type="ECO:0000256" key="13">
    <source>
        <dbReference type="ARBA" id="ARBA00023136"/>
    </source>
</evidence>
<gene>
    <name evidence="17" type="ORF">C8261_10300</name>
</gene>
<comment type="catalytic activity">
    <reaction evidence="1 14">
        <text>ATP + protein L-histidine = ADP + protein N-phospho-L-histidine.</text>
        <dbReference type="EC" id="2.7.13.3"/>
    </reaction>
</comment>
<evidence type="ECO:0000256" key="7">
    <source>
        <dbReference type="ARBA" id="ARBA00022692"/>
    </source>
</evidence>
<dbReference type="InterPro" id="IPR036890">
    <property type="entry name" value="HATPase_C_sf"/>
</dbReference>
<dbReference type="InterPro" id="IPR036097">
    <property type="entry name" value="HisK_dim/P_sf"/>
</dbReference>
<dbReference type="SUPFAM" id="SSF158472">
    <property type="entry name" value="HAMP domain-like"/>
    <property type="match status" value="1"/>
</dbReference>
<dbReference type="CDD" id="cd06225">
    <property type="entry name" value="HAMP"/>
    <property type="match status" value="1"/>
</dbReference>
<protein>
    <recommendedName>
        <fullName evidence="14">Sensor protein</fullName>
        <ecNumber evidence="14">2.7.13.3</ecNumber>
    </recommendedName>
</protein>
<dbReference type="SMART" id="SM00388">
    <property type="entry name" value="HisKA"/>
    <property type="match status" value="1"/>
</dbReference>
<keyword evidence="9 14" id="KW-0418">Kinase</keyword>
<feature type="transmembrane region" description="Helical" evidence="14">
    <location>
        <begin position="168"/>
        <end position="187"/>
    </location>
</feature>
<evidence type="ECO:0000256" key="12">
    <source>
        <dbReference type="ARBA" id="ARBA00023012"/>
    </source>
</evidence>
<comment type="caution">
    <text evidence="17">The sequence shown here is derived from an EMBL/GenBank/DDBJ whole genome shotgun (WGS) entry which is preliminary data.</text>
</comment>
<sequence>MAARRPLSLTARLAVLFALLAASLLLVVGVVLGRAVEAHFDELDHHDLSAKLTVITNLVARTDSEAAFDALPQRLRDALSGHENVAVLLRDAHGSVIFAERPQAFDAAHLAGAPLAAAERTWTLDGRHYIGRERALLAPLAEAQPLTALVALDITHHAHFLTTVRNRLWIGISLAAAVAALLGWLAARQGLAPLARVTATARRLSAERLGERIAERDAPAEVRELAEAFNGMLDRLEASFRRLSEFSADLAHELRTPISNLMTETQVALSRSRAPEAYREVLVSNLEEFDRLARMVSDMLFLAQADNGLLPRPAEAVELAEEAAALADFYEALAESRSVRIAVHGSACVRGDRLMLRRALSNLLSNALRHTPAGGTVGIDIHAADGEAALSVRNPGTAIPADQLGRIFERFHRVDPARSRDGGEGTGLGLAIARSIVVAHGGRIEVHSAAGATTFTLHLPAYATRSAAPPTPA</sequence>
<name>A0A2T4IEW0_9RHOO</name>
<keyword evidence="5" id="KW-0597">Phosphoprotein</keyword>
<evidence type="ECO:0000259" key="15">
    <source>
        <dbReference type="PROSITE" id="PS50109"/>
    </source>
</evidence>
<dbReference type="InterPro" id="IPR004358">
    <property type="entry name" value="Sig_transdc_His_kin-like_C"/>
</dbReference>
<keyword evidence="4 14" id="KW-0997">Cell inner membrane</keyword>
<proteinExistence type="predicted"/>
<organism evidence="17 18">
    <name type="scientific">Pseudothauera lacus</name>
    <dbReference type="NCBI Taxonomy" id="2136175"/>
    <lineage>
        <taxon>Bacteria</taxon>
        <taxon>Pseudomonadati</taxon>
        <taxon>Pseudomonadota</taxon>
        <taxon>Betaproteobacteria</taxon>
        <taxon>Rhodocyclales</taxon>
        <taxon>Zoogloeaceae</taxon>
        <taxon>Pseudothauera</taxon>
    </lineage>
</organism>
<dbReference type="Proteomes" id="UP000241193">
    <property type="component" value="Unassembled WGS sequence"/>
</dbReference>
<keyword evidence="6 14" id="KW-0808">Transferase</keyword>
<keyword evidence="10 14" id="KW-0067">ATP-binding</keyword>
<evidence type="ECO:0000256" key="2">
    <source>
        <dbReference type="ARBA" id="ARBA00004429"/>
    </source>
</evidence>
<dbReference type="PROSITE" id="PS50109">
    <property type="entry name" value="HIS_KIN"/>
    <property type="match status" value="1"/>
</dbReference>
<accession>A0A2T4IEW0</accession>
<dbReference type="InterPro" id="IPR048590">
    <property type="entry name" value="CusS-like_sensor"/>
</dbReference>
<dbReference type="EMBL" id="PZKC01000007">
    <property type="protein sequence ID" value="PTD96301.1"/>
    <property type="molecule type" value="Genomic_DNA"/>
</dbReference>
<dbReference type="NCBIfam" id="TIGR01386">
    <property type="entry name" value="cztS_silS_copS"/>
    <property type="match status" value="1"/>
</dbReference>
<keyword evidence="13 14" id="KW-0472">Membrane</keyword>
<dbReference type="InterPro" id="IPR003661">
    <property type="entry name" value="HisK_dim/P_dom"/>
</dbReference>
<dbReference type="Gene3D" id="3.30.565.10">
    <property type="entry name" value="Histidine kinase-like ATPase, C-terminal domain"/>
    <property type="match status" value="1"/>
</dbReference>
<evidence type="ECO:0000256" key="8">
    <source>
        <dbReference type="ARBA" id="ARBA00022741"/>
    </source>
</evidence>
<dbReference type="Pfam" id="PF00672">
    <property type="entry name" value="HAMP"/>
    <property type="match status" value="1"/>
</dbReference>
<feature type="domain" description="HAMP" evidence="16">
    <location>
        <begin position="188"/>
        <end position="241"/>
    </location>
</feature>
<dbReference type="InterPro" id="IPR050428">
    <property type="entry name" value="TCS_sensor_his_kinase"/>
</dbReference>
<dbReference type="SUPFAM" id="SSF47384">
    <property type="entry name" value="Homodimeric domain of signal transducing histidine kinase"/>
    <property type="match status" value="1"/>
</dbReference>
<dbReference type="OrthoDB" id="9786919at2"/>
<keyword evidence="11 14" id="KW-1133">Transmembrane helix</keyword>
<dbReference type="PANTHER" id="PTHR45436">
    <property type="entry name" value="SENSOR HISTIDINE KINASE YKOH"/>
    <property type="match status" value="1"/>
</dbReference>
<evidence type="ECO:0000256" key="10">
    <source>
        <dbReference type="ARBA" id="ARBA00022840"/>
    </source>
</evidence>
<evidence type="ECO:0000259" key="16">
    <source>
        <dbReference type="PROSITE" id="PS50885"/>
    </source>
</evidence>
<dbReference type="PRINTS" id="PR00344">
    <property type="entry name" value="BCTRLSENSOR"/>
</dbReference>
<dbReference type="Pfam" id="PF21085">
    <property type="entry name" value="CusS"/>
    <property type="match status" value="1"/>
</dbReference>
<keyword evidence="12 14" id="KW-0902">Two-component regulatory system</keyword>
<evidence type="ECO:0000256" key="1">
    <source>
        <dbReference type="ARBA" id="ARBA00000085"/>
    </source>
</evidence>
<keyword evidence="8 14" id="KW-0547">Nucleotide-binding</keyword>
<reference evidence="17 18" key="1">
    <citation type="submission" date="2018-03" db="EMBL/GenBank/DDBJ databases">
        <authorList>
            <person name="Keele B.F."/>
        </authorList>
    </citation>
    <scope>NUCLEOTIDE SEQUENCE [LARGE SCALE GENOMIC DNA]</scope>
    <source>
        <strain evidence="17 18">D20</strain>
    </source>
</reference>
<dbReference type="InterPro" id="IPR003594">
    <property type="entry name" value="HATPase_dom"/>
</dbReference>
<evidence type="ECO:0000256" key="11">
    <source>
        <dbReference type="ARBA" id="ARBA00022989"/>
    </source>
</evidence>
<dbReference type="CDD" id="cd00075">
    <property type="entry name" value="HATPase"/>
    <property type="match status" value="1"/>
</dbReference>
<evidence type="ECO:0000256" key="14">
    <source>
        <dbReference type="RuleBase" id="RU364088"/>
    </source>
</evidence>
<dbReference type="EC" id="2.7.13.3" evidence="14"/>
<dbReference type="Gene3D" id="6.10.340.10">
    <property type="match status" value="1"/>
</dbReference>
<feature type="domain" description="Histidine kinase" evidence="15">
    <location>
        <begin position="249"/>
        <end position="463"/>
    </location>
</feature>
<keyword evidence="3 14" id="KW-1003">Cell membrane</keyword>
<dbReference type="InterPro" id="IPR005467">
    <property type="entry name" value="His_kinase_dom"/>
</dbReference>
<dbReference type="SMART" id="SM00304">
    <property type="entry name" value="HAMP"/>
    <property type="match status" value="1"/>
</dbReference>
<dbReference type="RefSeq" id="WP_107493621.1">
    <property type="nucleotide sequence ID" value="NZ_PZKC01000007.1"/>
</dbReference>
<dbReference type="GO" id="GO:0005886">
    <property type="term" value="C:plasma membrane"/>
    <property type="evidence" value="ECO:0007669"/>
    <property type="project" value="UniProtKB-SubCell"/>
</dbReference>
<keyword evidence="18" id="KW-1185">Reference proteome</keyword>